<proteinExistence type="predicted"/>
<reference evidence="2" key="2">
    <citation type="submission" date="2019-10" db="EMBL/GenBank/DDBJ databases">
        <authorList>
            <consortium name="NCBI Genome Project"/>
        </authorList>
    </citation>
    <scope>NUCLEOTIDE SEQUENCE</scope>
    <source>
        <strain evidence="2">NI907</strain>
    </source>
</reference>
<dbReference type="AlphaFoldDB" id="A0A6P8AUM9"/>
<protein>
    <submittedName>
        <fullName evidence="2">Uncharacterized protein</fullName>
    </submittedName>
</protein>
<dbReference type="GeneID" id="41963583"/>
<name>A0A6P8AUM9_PYRGI</name>
<evidence type="ECO:0000313" key="1">
    <source>
        <dbReference type="Proteomes" id="UP000515153"/>
    </source>
</evidence>
<dbReference type="KEGG" id="pgri:PgNI_08680"/>
<gene>
    <name evidence="2" type="ORF">PgNI_08680</name>
</gene>
<dbReference type="RefSeq" id="XP_030978623.1">
    <property type="nucleotide sequence ID" value="XM_031128675.1"/>
</dbReference>
<reference evidence="2" key="3">
    <citation type="submission" date="2025-08" db="UniProtKB">
        <authorList>
            <consortium name="RefSeq"/>
        </authorList>
    </citation>
    <scope>IDENTIFICATION</scope>
    <source>
        <strain evidence="2">NI907</strain>
    </source>
</reference>
<organism evidence="1 2">
    <name type="scientific">Pyricularia grisea</name>
    <name type="common">Crabgrass-specific blast fungus</name>
    <name type="synonym">Magnaporthe grisea</name>
    <dbReference type="NCBI Taxonomy" id="148305"/>
    <lineage>
        <taxon>Eukaryota</taxon>
        <taxon>Fungi</taxon>
        <taxon>Dikarya</taxon>
        <taxon>Ascomycota</taxon>
        <taxon>Pezizomycotina</taxon>
        <taxon>Sordariomycetes</taxon>
        <taxon>Sordariomycetidae</taxon>
        <taxon>Magnaporthales</taxon>
        <taxon>Pyriculariaceae</taxon>
        <taxon>Pyricularia</taxon>
    </lineage>
</organism>
<sequence length="101" mass="11169">MLGLPTSVDNGKALMDAYRNTKHTVFFLFFPASDSGSFHDCANSASDGSAHHSCRSEIPSTCETLSTTLSQSYSAKMIKRWTTTVDRELLRHAAVEHYMGH</sequence>
<keyword evidence="1" id="KW-1185">Reference proteome</keyword>
<accession>A0A6P8AUM9</accession>
<evidence type="ECO:0000313" key="2">
    <source>
        <dbReference type="RefSeq" id="XP_030978623.1"/>
    </source>
</evidence>
<dbReference type="Proteomes" id="UP000515153">
    <property type="component" value="Chromosome V"/>
</dbReference>
<reference evidence="1 2" key="1">
    <citation type="journal article" date="2019" name="Mol. Biol. Evol.">
        <title>Blast fungal genomes show frequent chromosomal changes, gene gains and losses, and effector gene turnover.</title>
        <authorList>
            <person name="Gomez Luciano L.B."/>
            <person name="Jason Tsai I."/>
            <person name="Chuma I."/>
            <person name="Tosa Y."/>
            <person name="Chen Y.H."/>
            <person name="Li J.Y."/>
            <person name="Li M.Y."/>
            <person name="Jade Lu M.Y."/>
            <person name="Nakayashiki H."/>
            <person name="Li W.H."/>
        </authorList>
    </citation>
    <scope>NUCLEOTIDE SEQUENCE [LARGE SCALE GENOMIC DNA]</scope>
    <source>
        <strain evidence="1 2">NI907</strain>
    </source>
</reference>